<dbReference type="PANTHER" id="PTHR30175:SF1">
    <property type="entry name" value="PTS SYSTEM ARBUTIN-, CELLOBIOSE-, AND SALICIN-SPECIFIC EIIBC COMPONENT-RELATED"/>
    <property type="match status" value="1"/>
</dbReference>
<name>A0A1I4K654_9FIRM</name>
<keyword evidence="3" id="KW-1003">Cell membrane</keyword>
<dbReference type="PROSITE" id="PS51103">
    <property type="entry name" value="PTS_EIIC_TYPE_1"/>
    <property type="match status" value="1"/>
</dbReference>
<keyword evidence="17" id="KW-1185">Reference proteome</keyword>
<evidence type="ECO:0000259" key="15">
    <source>
        <dbReference type="PROSITE" id="PS51103"/>
    </source>
</evidence>
<organism evidence="16 17">
    <name type="scientific">Halanaerobium salsuginis</name>
    <dbReference type="NCBI Taxonomy" id="29563"/>
    <lineage>
        <taxon>Bacteria</taxon>
        <taxon>Bacillati</taxon>
        <taxon>Bacillota</taxon>
        <taxon>Clostridia</taxon>
        <taxon>Halanaerobiales</taxon>
        <taxon>Halanaerobiaceae</taxon>
        <taxon>Halanaerobium</taxon>
    </lineage>
</organism>
<dbReference type="PANTHER" id="PTHR30175">
    <property type="entry name" value="PHOSPHOTRANSFERASE SYSTEM TRANSPORT PROTEIN"/>
    <property type="match status" value="1"/>
</dbReference>
<dbReference type="InterPro" id="IPR011055">
    <property type="entry name" value="Dup_hybrid_motif"/>
</dbReference>
<feature type="domain" description="PTS EIIA type-1" evidence="13">
    <location>
        <begin position="488"/>
        <end position="592"/>
    </location>
</feature>
<dbReference type="PROSITE" id="PS00371">
    <property type="entry name" value="PTS_EIIA_TYPE_1_HIS"/>
    <property type="match status" value="1"/>
</dbReference>
<dbReference type="InterPro" id="IPR050558">
    <property type="entry name" value="PTS_Sugar-Specific_Components"/>
</dbReference>
<protein>
    <submittedName>
        <fullName evidence="16">PTS system, beta-glucosides-specific IIC component</fullName>
    </submittedName>
</protein>
<accession>A0A1I4K654</accession>
<evidence type="ECO:0000256" key="5">
    <source>
        <dbReference type="ARBA" id="ARBA00022679"/>
    </source>
</evidence>
<feature type="transmembrane region" description="Helical" evidence="12">
    <location>
        <begin position="198"/>
        <end position="223"/>
    </location>
</feature>
<dbReference type="CDD" id="cd00212">
    <property type="entry name" value="PTS_IIB_glc"/>
    <property type="match status" value="1"/>
</dbReference>
<keyword evidence="7 12" id="KW-0812">Transmembrane</keyword>
<keyword evidence="4" id="KW-0762">Sugar transport</keyword>
<keyword evidence="5" id="KW-0808">Transferase</keyword>
<dbReference type="Pfam" id="PF00358">
    <property type="entry name" value="PTS_EIIA_1"/>
    <property type="match status" value="1"/>
</dbReference>
<dbReference type="Pfam" id="PF00367">
    <property type="entry name" value="PTS_EIIB"/>
    <property type="match status" value="1"/>
</dbReference>
<gene>
    <name evidence="16" type="ORF">SAMN02983006_01921</name>
</gene>
<proteinExistence type="predicted"/>
<keyword evidence="9 12" id="KW-1133">Transmembrane helix</keyword>
<dbReference type="Gene3D" id="3.30.1360.60">
    <property type="entry name" value="Glucose permease domain IIB"/>
    <property type="match status" value="1"/>
</dbReference>
<evidence type="ECO:0000259" key="13">
    <source>
        <dbReference type="PROSITE" id="PS51093"/>
    </source>
</evidence>
<dbReference type="Pfam" id="PF02378">
    <property type="entry name" value="PTS_EIIC"/>
    <property type="match status" value="1"/>
</dbReference>
<dbReference type="GO" id="GO:0009401">
    <property type="term" value="P:phosphoenolpyruvate-dependent sugar phosphotransferase system"/>
    <property type="evidence" value="ECO:0007669"/>
    <property type="project" value="UniProtKB-KW"/>
</dbReference>
<dbReference type="Proteomes" id="UP000199006">
    <property type="component" value="Unassembled WGS sequence"/>
</dbReference>
<dbReference type="InterPro" id="IPR018113">
    <property type="entry name" value="PTrfase_EIIB_Cys"/>
</dbReference>
<keyword evidence="8" id="KW-0418">Kinase</keyword>
<evidence type="ECO:0000256" key="3">
    <source>
        <dbReference type="ARBA" id="ARBA00022475"/>
    </source>
</evidence>
<evidence type="ECO:0000256" key="7">
    <source>
        <dbReference type="ARBA" id="ARBA00022692"/>
    </source>
</evidence>
<dbReference type="RefSeq" id="WP_089861996.1">
    <property type="nucleotide sequence ID" value="NZ_FOTI01000028.1"/>
</dbReference>
<evidence type="ECO:0000313" key="17">
    <source>
        <dbReference type="Proteomes" id="UP000199006"/>
    </source>
</evidence>
<keyword evidence="10 12" id="KW-0472">Membrane</keyword>
<evidence type="ECO:0000259" key="14">
    <source>
        <dbReference type="PROSITE" id="PS51098"/>
    </source>
</evidence>
<dbReference type="PROSITE" id="PS51093">
    <property type="entry name" value="PTS_EIIA_TYPE_1"/>
    <property type="match status" value="1"/>
</dbReference>
<feature type="transmembrane region" description="Helical" evidence="12">
    <location>
        <begin position="142"/>
        <end position="162"/>
    </location>
</feature>
<dbReference type="SUPFAM" id="SSF51261">
    <property type="entry name" value="Duplicated hybrid motif"/>
    <property type="match status" value="1"/>
</dbReference>
<feature type="active site" description="Phosphocysteine intermediate; for EIIB activity" evidence="11">
    <location>
        <position position="26"/>
    </location>
</feature>
<feature type="transmembrane region" description="Helical" evidence="12">
    <location>
        <begin position="107"/>
        <end position="130"/>
    </location>
</feature>
<evidence type="ECO:0000256" key="2">
    <source>
        <dbReference type="ARBA" id="ARBA00022448"/>
    </source>
</evidence>
<dbReference type="EMBL" id="FOTI01000028">
    <property type="protein sequence ID" value="SFL74190.1"/>
    <property type="molecule type" value="Genomic_DNA"/>
</dbReference>
<sequence length="612" mass="66455">MDKVQLAKDIVKSIGGKGNVNTFDHCSTRLRFEIKDDKKVNYSELKKQQDIIGVINKENQLQLVIGNNVGVIFKEVQSNLGDINADSSVKSNDLNIIQRAMQTISSIFVPVIPAIAGAGMIRALLSILIATGLINDASNTYYVLRFMADAPFYFLPFLLAYTSARRFKCNPILAMCLAGILIHPNFNSARSAGRSLSVFGLPITMATYSYSVIPTILSVWVMSYIENIAEKVTPSAIKAVFKPLLIIIISGIVGLTLVGPLGTFVGRLLAQGMGFLDGIAPWMLPLVTGAIAPLMVMTGMHYTLVPLTTIQLTNLGYEVVMGPGFLASNMAQSAVSYGVALRTKNKELRQIAISTGTTALMGITEPAMYGVTMKVKKALLAVMIGGTAGGLYAGLSGLVRFSFGTPGLATLPVFIGDDPMNFIHAIITIIITYVVSLAMVFIFKVGDEELIEEPSVDSEKETVELKDIKINIDKPVQGREIEITEINDEVFATQTLGPTKAYYPEKGEIFAPFNGKVVSIFPTKHAIGLQSDEGVEILIHIGIDTVKMDGEGFESFVKEDQLIEKGDKLITFDIDLIKNKNYDPSVIVAVTNSRNFIDVKTKTVEPVAFTII</sequence>
<evidence type="ECO:0000256" key="6">
    <source>
        <dbReference type="ARBA" id="ARBA00022683"/>
    </source>
</evidence>
<dbReference type="PROSITE" id="PS51098">
    <property type="entry name" value="PTS_EIIB_TYPE_1"/>
    <property type="match status" value="1"/>
</dbReference>
<dbReference type="InterPro" id="IPR001127">
    <property type="entry name" value="PTS_EIIA_1_perm"/>
</dbReference>
<feature type="transmembrane region" description="Helical" evidence="12">
    <location>
        <begin position="244"/>
        <end position="270"/>
    </location>
</feature>
<dbReference type="PROSITE" id="PS01035">
    <property type="entry name" value="PTS_EIIB_TYPE_1_CYS"/>
    <property type="match status" value="1"/>
</dbReference>
<keyword evidence="2" id="KW-0813">Transport</keyword>
<feature type="domain" description="PTS EIIC type-1" evidence="15">
    <location>
        <begin position="102"/>
        <end position="459"/>
    </location>
</feature>
<feature type="transmembrane region" description="Helical" evidence="12">
    <location>
        <begin position="378"/>
        <end position="402"/>
    </location>
</feature>
<evidence type="ECO:0000256" key="1">
    <source>
        <dbReference type="ARBA" id="ARBA00004651"/>
    </source>
</evidence>
<dbReference type="GO" id="GO:0016301">
    <property type="term" value="F:kinase activity"/>
    <property type="evidence" value="ECO:0007669"/>
    <property type="project" value="UniProtKB-KW"/>
</dbReference>
<dbReference type="NCBIfam" id="TIGR01995">
    <property type="entry name" value="PTS-II-ABC-beta"/>
    <property type="match status" value="1"/>
</dbReference>
<feature type="transmembrane region" description="Helical" evidence="12">
    <location>
        <begin position="282"/>
        <end position="305"/>
    </location>
</feature>
<evidence type="ECO:0000256" key="9">
    <source>
        <dbReference type="ARBA" id="ARBA00022989"/>
    </source>
</evidence>
<evidence type="ECO:0000256" key="11">
    <source>
        <dbReference type="PROSITE-ProRule" id="PRU00421"/>
    </source>
</evidence>
<dbReference type="OrthoDB" id="92465at2"/>
<dbReference type="Gene3D" id="2.70.70.10">
    <property type="entry name" value="Glucose Permease (Domain IIA)"/>
    <property type="match status" value="1"/>
</dbReference>
<dbReference type="NCBIfam" id="TIGR00830">
    <property type="entry name" value="PTBA"/>
    <property type="match status" value="1"/>
</dbReference>
<dbReference type="STRING" id="29563.SAMN02983006_01921"/>
<evidence type="ECO:0000256" key="10">
    <source>
        <dbReference type="ARBA" id="ARBA00023136"/>
    </source>
</evidence>
<dbReference type="FunFam" id="2.70.70.10:FF:000001">
    <property type="entry name" value="PTS system glucose-specific IIA component"/>
    <property type="match status" value="1"/>
</dbReference>
<dbReference type="InterPro" id="IPR003352">
    <property type="entry name" value="PTS_EIIC"/>
</dbReference>
<evidence type="ECO:0000256" key="4">
    <source>
        <dbReference type="ARBA" id="ARBA00022597"/>
    </source>
</evidence>
<dbReference type="InterPro" id="IPR011297">
    <property type="entry name" value="PTS_IIABC_b_glu"/>
</dbReference>
<dbReference type="GO" id="GO:0090589">
    <property type="term" value="F:protein-phosphocysteine-trehalose phosphotransferase system transporter activity"/>
    <property type="evidence" value="ECO:0007669"/>
    <property type="project" value="TreeGrafter"/>
</dbReference>
<dbReference type="FunFam" id="3.30.1360.60:FF:000001">
    <property type="entry name" value="PTS system glucose-specific IIBC component PtsG"/>
    <property type="match status" value="1"/>
</dbReference>
<feature type="transmembrane region" description="Helical" evidence="12">
    <location>
        <begin position="422"/>
        <end position="443"/>
    </location>
</feature>
<evidence type="ECO:0000256" key="8">
    <source>
        <dbReference type="ARBA" id="ARBA00022777"/>
    </source>
</evidence>
<evidence type="ECO:0000256" key="12">
    <source>
        <dbReference type="SAM" id="Phobius"/>
    </source>
</evidence>
<evidence type="ECO:0000313" key="16">
    <source>
        <dbReference type="EMBL" id="SFL74190.1"/>
    </source>
</evidence>
<dbReference type="GO" id="GO:0015771">
    <property type="term" value="P:trehalose transport"/>
    <property type="evidence" value="ECO:0007669"/>
    <property type="project" value="TreeGrafter"/>
</dbReference>
<dbReference type="InterPro" id="IPR013013">
    <property type="entry name" value="PTS_EIIC_1"/>
</dbReference>
<dbReference type="InterPro" id="IPR036878">
    <property type="entry name" value="Glu_permease_IIB"/>
</dbReference>
<keyword evidence="6" id="KW-0598">Phosphotransferase system</keyword>
<feature type="domain" description="PTS EIIB type-1" evidence="14">
    <location>
        <begin position="4"/>
        <end position="86"/>
    </location>
</feature>
<dbReference type="SUPFAM" id="SSF55604">
    <property type="entry name" value="Glucose permease domain IIB"/>
    <property type="match status" value="1"/>
</dbReference>
<dbReference type="GO" id="GO:0008982">
    <property type="term" value="F:protein-N(PI)-phosphohistidine-sugar phosphotransferase activity"/>
    <property type="evidence" value="ECO:0007669"/>
    <property type="project" value="InterPro"/>
</dbReference>
<dbReference type="AlphaFoldDB" id="A0A1I4K654"/>
<dbReference type="GO" id="GO:0005886">
    <property type="term" value="C:plasma membrane"/>
    <property type="evidence" value="ECO:0007669"/>
    <property type="project" value="UniProtKB-SubCell"/>
</dbReference>
<dbReference type="InterPro" id="IPR001996">
    <property type="entry name" value="PTS_IIB_1"/>
</dbReference>
<reference evidence="16 17" key="1">
    <citation type="submission" date="2016-10" db="EMBL/GenBank/DDBJ databases">
        <authorList>
            <person name="de Groot N.N."/>
        </authorList>
    </citation>
    <scope>NUCLEOTIDE SEQUENCE [LARGE SCALE GENOMIC DNA]</scope>
    <source>
        <strain evidence="16 17">ATCC 51327</strain>
    </source>
</reference>
<comment type="subcellular location">
    <subcellularLocation>
        <location evidence="1">Cell membrane</location>
        <topology evidence="1">Multi-pass membrane protein</topology>
    </subcellularLocation>
</comment>